<evidence type="ECO:0000313" key="2">
    <source>
        <dbReference type="EMBL" id="GCO43823.1"/>
    </source>
</evidence>
<dbReference type="Proteomes" id="UP000530628">
    <property type="component" value="Unassembled WGS sequence"/>
</dbReference>
<dbReference type="Proteomes" id="UP000254181">
    <property type="component" value="Unassembled WGS sequence"/>
</dbReference>
<dbReference type="EMBL" id="WXKQ01000034">
    <property type="protein sequence ID" value="NAG21988.1"/>
    <property type="molecule type" value="Genomic_DNA"/>
</dbReference>
<dbReference type="Proteomes" id="UP000271008">
    <property type="component" value="Unassembled WGS sequence"/>
</dbReference>
<organism evidence="1 13">
    <name type="scientific">Escherichia coli</name>
    <dbReference type="NCBI Taxonomy" id="562"/>
    <lineage>
        <taxon>Bacteria</taxon>
        <taxon>Pseudomonadati</taxon>
        <taxon>Pseudomonadota</taxon>
        <taxon>Gammaproteobacteria</taxon>
        <taxon>Enterobacterales</taxon>
        <taxon>Enterobacteriaceae</taxon>
        <taxon>Escherichia</taxon>
    </lineage>
</organism>
<protein>
    <submittedName>
        <fullName evidence="1">Uncharacterized protein</fullName>
    </submittedName>
</protein>
<reference evidence="8 9" key="2">
    <citation type="submission" date="2018-06" db="EMBL/GenBank/DDBJ databases">
        <authorList>
            <consortium name="Pathogen Informatics"/>
            <person name="Doyle S."/>
        </authorList>
    </citation>
    <scope>NUCLEOTIDE SEQUENCE [LARGE SCALE GENOMIC DNA]</scope>
    <source>
        <strain evidence="6 9">NCTC8333</strain>
        <strain evidence="5 8">NCTC9075</strain>
    </source>
</reference>
<dbReference type="Proteomes" id="UP000254718">
    <property type="component" value="Unassembled WGS sequence"/>
</dbReference>
<dbReference type="EMBL" id="RQTU01000031">
    <property type="protein sequence ID" value="RRD72922.1"/>
    <property type="molecule type" value="Genomic_DNA"/>
</dbReference>
<evidence type="ECO:0000313" key="7">
    <source>
        <dbReference type="EMBL" id="STO18095.1"/>
    </source>
</evidence>
<reference evidence="2 11" key="1">
    <citation type="submission" date="2018-04" db="EMBL/GenBank/DDBJ databases">
        <title>Large scale genomics of bovine and human commensal E. coli to reveal the emerging process of EHEC.</title>
        <authorList>
            <person name="Arimizu Y."/>
            <person name="Ogura Y."/>
        </authorList>
    </citation>
    <scope>NUCLEOTIDE SEQUENCE [LARGE SCALE GENOMIC DNA]</scope>
    <source>
        <strain evidence="2 11">ECSC038</strain>
    </source>
</reference>
<dbReference type="Proteomes" id="UP000475070">
    <property type="component" value="Unassembled WGS sequence"/>
</dbReference>
<dbReference type="EMBL" id="UGEM01000002">
    <property type="protein sequence ID" value="STL18813.1"/>
    <property type="molecule type" value="Genomic_DNA"/>
</dbReference>
<dbReference type="RefSeq" id="WP_000183351.1">
    <property type="nucleotide sequence ID" value="NZ_AP022164.1"/>
</dbReference>
<evidence type="ECO:0000313" key="11">
    <source>
        <dbReference type="Proteomes" id="UP000300926"/>
    </source>
</evidence>
<proteinExistence type="predicted"/>
<evidence type="ECO:0000313" key="4">
    <source>
        <dbReference type="EMBL" id="RRD72922.1"/>
    </source>
</evidence>
<dbReference type="EMBL" id="AASWOY010000171">
    <property type="protein sequence ID" value="EFH6652376.1"/>
    <property type="molecule type" value="Genomic_DNA"/>
</dbReference>
<evidence type="ECO:0000313" key="10">
    <source>
        <dbReference type="Proteomes" id="UP000271008"/>
    </source>
</evidence>
<accession>A0A0A1AI53</accession>
<name>A0A0A1AI53_ECOLX</name>
<dbReference type="Proteomes" id="UP000300926">
    <property type="component" value="Unassembled WGS sequence"/>
</dbReference>
<dbReference type="EMBL" id="UGFE01000007">
    <property type="protein sequence ID" value="STO17960.1"/>
    <property type="molecule type" value="Genomic_DNA"/>
</dbReference>
<evidence type="ECO:0000313" key="9">
    <source>
        <dbReference type="Proteomes" id="UP000254718"/>
    </source>
</evidence>
<evidence type="ECO:0000313" key="12">
    <source>
        <dbReference type="Proteomes" id="UP000475070"/>
    </source>
</evidence>
<dbReference type="EMBL" id="UGFE01000007">
    <property type="protein sequence ID" value="STO18095.1"/>
    <property type="molecule type" value="Genomic_DNA"/>
</dbReference>
<evidence type="ECO:0000313" key="13">
    <source>
        <dbReference type="Proteomes" id="UP000530628"/>
    </source>
</evidence>
<sequence length="63" mass="7025">MTNLPHDYYVNLVKILLKKASYADKFRLAEIIEREAMRIASNDNAVSDAKISLVTKVVMGGAK</sequence>
<reference evidence="3 12" key="4">
    <citation type="journal article" date="2019" name="Nat. Med.">
        <title>A library of human gut bacterial isolates paired with longitudinal multiomics data enables mechanistic microbiome research.</title>
        <authorList>
            <person name="Poyet M."/>
            <person name="Groussin M."/>
            <person name="Gibbons S.M."/>
            <person name="Avila-Pacheco J."/>
            <person name="Jiang X."/>
            <person name="Kearney S.M."/>
            <person name="Perrotta A.R."/>
            <person name="Berdy B."/>
            <person name="Zhao S."/>
            <person name="Lieberman T.D."/>
            <person name="Swanson P.K."/>
            <person name="Smith M."/>
            <person name="Roesemann S."/>
            <person name="Alexander J.E."/>
            <person name="Rich S.A."/>
            <person name="Livny J."/>
            <person name="Vlamakis H."/>
            <person name="Clish C."/>
            <person name="Bullock K."/>
            <person name="Deik A."/>
            <person name="Scott J."/>
            <person name="Pierce K.A."/>
            <person name="Xavier R.J."/>
            <person name="Alm E.J."/>
        </authorList>
    </citation>
    <scope>NUCLEOTIDE SEQUENCE [LARGE SCALE GENOMIC DNA]</scope>
    <source>
        <strain evidence="3 12">BIOML-A112</strain>
    </source>
</reference>
<evidence type="ECO:0000313" key="1">
    <source>
        <dbReference type="EMBL" id="EFH6652376.1"/>
    </source>
</evidence>
<dbReference type="AlphaFoldDB" id="A0A0A1AI53"/>
<reference evidence="4 10" key="3">
    <citation type="submission" date="2018-11" db="EMBL/GenBank/DDBJ databases">
        <title>Enterobacteriaceae from Patient.</title>
        <authorList>
            <person name="Shen C."/>
            <person name="Yang Y."/>
            <person name="Tian G."/>
        </authorList>
    </citation>
    <scope>NUCLEOTIDE SEQUENCE [LARGE SCALE GENOMIC DNA]</scope>
    <source>
        <strain evidence="4 10">GBGD28</strain>
    </source>
</reference>
<evidence type="ECO:0000313" key="8">
    <source>
        <dbReference type="Proteomes" id="UP000254181"/>
    </source>
</evidence>
<reference evidence="1 13" key="5">
    <citation type="submission" date="2019-11" db="EMBL/GenBank/DDBJ databases">
        <authorList>
            <consortium name="GenomeTrakr network: Whole genome sequencing for foodborne pathogen traceback"/>
        </authorList>
    </citation>
    <scope>NUCLEOTIDE SEQUENCE [LARGE SCALE GENOMIC DNA]</scope>
    <source>
        <strain evidence="1 13">PSU-2072</strain>
    </source>
</reference>
<evidence type="ECO:0000313" key="5">
    <source>
        <dbReference type="EMBL" id="STL18813.1"/>
    </source>
</evidence>
<gene>
    <name evidence="4" type="ORF">EIA08_22095</name>
    <name evidence="2" type="ORF">ExPECSC038_04411</name>
    <name evidence="1" type="ORF">GNW61_27310</name>
    <name evidence="3" type="ORF">GUC01_23710</name>
    <name evidence="6" type="ORF">NCTC8333_06203</name>
    <name evidence="7" type="ORF">NCTC8333_06344</name>
    <name evidence="5" type="ORF">NCTC9075_00044</name>
</gene>
<evidence type="ECO:0000313" key="3">
    <source>
        <dbReference type="EMBL" id="NAG21988.1"/>
    </source>
</evidence>
<dbReference type="EMBL" id="BFIH01000077">
    <property type="protein sequence ID" value="GCO43823.1"/>
    <property type="molecule type" value="Genomic_DNA"/>
</dbReference>
<evidence type="ECO:0000313" key="6">
    <source>
        <dbReference type="EMBL" id="STO17960.1"/>
    </source>
</evidence>